<protein>
    <submittedName>
        <fullName evidence="3">DUF4328 domain-containing protein</fullName>
    </submittedName>
</protein>
<evidence type="ECO:0000259" key="2">
    <source>
        <dbReference type="Pfam" id="PF14219"/>
    </source>
</evidence>
<proteinExistence type="predicted"/>
<feature type="transmembrane region" description="Helical" evidence="1">
    <location>
        <begin position="110"/>
        <end position="132"/>
    </location>
</feature>
<sequence length="318" mass="34508">MAPVSAIQVCARCGSRWRVPPSGMQWCPRCHGVLLTPVDEHRHVPPERRGFRWTARTPGKRARVTADAEARSSSPPRYREIPRWGLVDPVAPAPGTQRDRVAELAARTPALLACAAVLYVVAAIAEFVRYGILVRNRSVLIDPTVLAVSDAAVAVSQVAALLVAVGAAAAAIAWLVRMRRRVYGDENEDDPRSTREIVLGCALPIVNLVMPAIYLLEVVRRDPWLRKAILAVWSLWVIDVVFVVAATAWRTRDSLQAMADGVALSGVVALVAATVATGVLVIVRRFEGRTASGRPRTLARWVVSSDAARDRTDEVAAA</sequence>
<organism evidence="3 4">
    <name type="scientific">Rhodococcus rhodnii</name>
    <dbReference type="NCBI Taxonomy" id="38312"/>
    <lineage>
        <taxon>Bacteria</taxon>
        <taxon>Bacillati</taxon>
        <taxon>Actinomycetota</taxon>
        <taxon>Actinomycetes</taxon>
        <taxon>Mycobacteriales</taxon>
        <taxon>Nocardiaceae</taxon>
        <taxon>Rhodococcus</taxon>
    </lineage>
</organism>
<reference evidence="3 4" key="1">
    <citation type="submission" date="2018-07" db="EMBL/GenBank/DDBJ databases">
        <title>Genome sequence of Rhodococcus rhodnii ATCC 35071 from Rhodnius prolixus.</title>
        <authorList>
            <person name="Patel V."/>
            <person name="Vogel K.J."/>
        </authorList>
    </citation>
    <scope>NUCLEOTIDE SEQUENCE [LARGE SCALE GENOMIC DNA]</scope>
    <source>
        <strain evidence="3 4">ATCC 35071</strain>
    </source>
</reference>
<comment type="caution">
    <text evidence="3">The sequence shown here is derived from an EMBL/GenBank/DDBJ whole genome shotgun (WGS) entry which is preliminary data.</text>
</comment>
<feature type="transmembrane region" description="Helical" evidence="1">
    <location>
        <begin position="152"/>
        <end position="176"/>
    </location>
</feature>
<evidence type="ECO:0000313" key="4">
    <source>
        <dbReference type="Proteomes" id="UP000471120"/>
    </source>
</evidence>
<gene>
    <name evidence="3" type="ORF">DW322_03985</name>
</gene>
<feature type="transmembrane region" description="Helical" evidence="1">
    <location>
        <begin position="228"/>
        <end position="249"/>
    </location>
</feature>
<dbReference type="Pfam" id="PF14219">
    <property type="entry name" value="DUF4328"/>
    <property type="match status" value="1"/>
</dbReference>
<dbReference type="InterPro" id="IPR025565">
    <property type="entry name" value="DUF4328"/>
</dbReference>
<feature type="transmembrane region" description="Helical" evidence="1">
    <location>
        <begin position="197"/>
        <end position="216"/>
    </location>
</feature>
<keyword evidence="1" id="KW-1133">Transmembrane helix</keyword>
<dbReference type="AlphaFoldDB" id="A0A6P2CF41"/>
<feature type="domain" description="DUF4328" evidence="2">
    <location>
        <begin position="138"/>
        <end position="287"/>
    </location>
</feature>
<evidence type="ECO:0000256" key="1">
    <source>
        <dbReference type="SAM" id="Phobius"/>
    </source>
</evidence>
<feature type="transmembrane region" description="Helical" evidence="1">
    <location>
        <begin position="261"/>
        <end position="283"/>
    </location>
</feature>
<name>A0A6P2CF41_9NOCA</name>
<evidence type="ECO:0000313" key="3">
    <source>
        <dbReference type="EMBL" id="TXG89538.1"/>
    </source>
</evidence>
<dbReference type="EMBL" id="QRCM01000001">
    <property type="protein sequence ID" value="TXG89538.1"/>
    <property type="molecule type" value="Genomic_DNA"/>
</dbReference>
<dbReference type="Proteomes" id="UP000471120">
    <property type="component" value="Unassembled WGS sequence"/>
</dbReference>
<keyword evidence="1" id="KW-0812">Transmembrane</keyword>
<keyword evidence="1" id="KW-0472">Membrane</keyword>
<accession>A0A6P2CF41</accession>